<dbReference type="Proteomes" id="UP001056012">
    <property type="component" value="Chromosome 3"/>
</dbReference>
<sequence length="256" mass="28274">MSDPSTSRAPPLPHLDLPAAALHTYSRAPDESHPDSEDAVRYERQRVAKELGPVGCKRTMTPGTAHATPSFASLRSRNVSLTSRDNASRGELRQYPSTQPDVQEEEAVYSAAERSKPRFYDPIVKFWTTQISLTMDEGTHRDHLALERTFLGYLRTSLLLVVTGVTTAQLFYLQHHPHPNPQFGFYRIGKPLSALFICMGIVVVLLGAIRCWRLQRALVRGKAIAGGWEVSLIMGLVGSLLLGVFGLVLGVNIEKG</sequence>
<evidence type="ECO:0000256" key="6">
    <source>
        <dbReference type="SAM" id="Phobius"/>
    </source>
</evidence>
<dbReference type="InterPro" id="IPR052053">
    <property type="entry name" value="IM_YidH-like"/>
</dbReference>
<feature type="compositionally biased region" description="Polar residues" evidence="5">
    <location>
        <begin position="70"/>
        <end position="85"/>
    </location>
</feature>
<dbReference type="VEuPathDB" id="FungiDB:yc1106_04302"/>
<name>A0A9Q8ZAZ1_CURCL</name>
<evidence type="ECO:0000313" key="9">
    <source>
        <dbReference type="Proteomes" id="UP001056012"/>
    </source>
</evidence>
<comment type="subcellular location">
    <subcellularLocation>
        <location evidence="1">Endomembrane system</location>
        <topology evidence="1">Multi-pass membrane protein</topology>
    </subcellularLocation>
</comment>
<dbReference type="OrthoDB" id="199599at2759"/>
<keyword evidence="9" id="KW-1185">Reference proteome</keyword>
<evidence type="ECO:0000256" key="1">
    <source>
        <dbReference type="ARBA" id="ARBA00004127"/>
    </source>
</evidence>
<feature type="compositionally biased region" description="Low complexity" evidence="5">
    <location>
        <begin position="14"/>
        <end position="23"/>
    </location>
</feature>
<feature type="transmembrane region" description="Helical" evidence="6">
    <location>
        <begin position="232"/>
        <end position="253"/>
    </location>
</feature>
<dbReference type="Pfam" id="PF02656">
    <property type="entry name" value="DUF202"/>
    <property type="match status" value="1"/>
</dbReference>
<dbReference type="PANTHER" id="PTHR34187">
    <property type="entry name" value="FGR18P"/>
    <property type="match status" value="1"/>
</dbReference>
<dbReference type="PANTHER" id="PTHR34187:SF1">
    <property type="entry name" value="DUF202 DOMAIN-CONTAINING PROTEIN"/>
    <property type="match status" value="1"/>
</dbReference>
<feature type="transmembrane region" description="Helical" evidence="6">
    <location>
        <begin position="192"/>
        <end position="212"/>
    </location>
</feature>
<keyword evidence="3 6" id="KW-1133">Transmembrane helix</keyword>
<reference evidence="8" key="1">
    <citation type="submission" date="2021-12" db="EMBL/GenBank/DDBJ databases">
        <title>Curvularia clavata genome.</title>
        <authorList>
            <person name="Cao Y."/>
        </authorList>
    </citation>
    <scope>NUCLEOTIDE SEQUENCE</scope>
    <source>
        <strain evidence="8">Yc1106</strain>
    </source>
</reference>
<feature type="transmembrane region" description="Helical" evidence="6">
    <location>
        <begin position="150"/>
        <end position="172"/>
    </location>
</feature>
<protein>
    <recommendedName>
        <fullName evidence="7">DUF202 domain-containing protein</fullName>
    </recommendedName>
</protein>
<feature type="compositionally biased region" description="Basic and acidic residues" evidence="5">
    <location>
        <begin position="28"/>
        <end position="49"/>
    </location>
</feature>
<organism evidence="8 9">
    <name type="scientific">Curvularia clavata</name>
    <dbReference type="NCBI Taxonomy" id="95742"/>
    <lineage>
        <taxon>Eukaryota</taxon>
        <taxon>Fungi</taxon>
        <taxon>Dikarya</taxon>
        <taxon>Ascomycota</taxon>
        <taxon>Pezizomycotina</taxon>
        <taxon>Dothideomycetes</taxon>
        <taxon>Pleosporomycetidae</taxon>
        <taxon>Pleosporales</taxon>
        <taxon>Pleosporineae</taxon>
        <taxon>Pleosporaceae</taxon>
        <taxon>Curvularia</taxon>
    </lineage>
</organism>
<proteinExistence type="predicted"/>
<dbReference type="GO" id="GO:0012505">
    <property type="term" value="C:endomembrane system"/>
    <property type="evidence" value="ECO:0007669"/>
    <property type="project" value="UniProtKB-SubCell"/>
</dbReference>
<evidence type="ECO:0000313" key="8">
    <source>
        <dbReference type="EMBL" id="USP77028.1"/>
    </source>
</evidence>
<keyword evidence="4 6" id="KW-0472">Membrane</keyword>
<dbReference type="AlphaFoldDB" id="A0A9Q8ZAZ1"/>
<dbReference type="EMBL" id="CP089276">
    <property type="protein sequence ID" value="USP77028.1"/>
    <property type="molecule type" value="Genomic_DNA"/>
</dbReference>
<evidence type="ECO:0000256" key="2">
    <source>
        <dbReference type="ARBA" id="ARBA00022692"/>
    </source>
</evidence>
<gene>
    <name evidence="8" type="ORF">yc1106_04302</name>
</gene>
<dbReference type="InterPro" id="IPR003807">
    <property type="entry name" value="DUF202"/>
</dbReference>
<feature type="domain" description="DUF202" evidence="7">
    <location>
        <begin position="141"/>
        <end position="217"/>
    </location>
</feature>
<evidence type="ECO:0000259" key="7">
    <source>
        <dbReference type="Pfam" id="PF02656"/>
    </source>
</evidence>
<evidence type="ECO:0000256" key="3">
    <source>
        <dbReference type="ARBA" id="ARBA00022989"/>
    </source>
</evidence>
<keyword evidence="2 6" id="KW-0812">Transmembrane</keyword>
<evidence type="ECO:0000256" key="4">
    <source>
        <dbReference type="ARBA" id="ARBA00023136"/>
    </source>
</evidence>
<accession>A0A9Q8ZAZ1</accession>
<feature type="region of interest" description="Disordered" evidence="5">
    <location>
        <begin position="1"/>
        <end position="104"/>
    </location>
</feature>
<evidence type="ECO:0000256" key="5">
    <source>
        <dbReference type="SAM" id="MobiDB-lite"/>
    </source>
</evidence>